<dbReference type="GO" id="GO:0000976">
    <property type="term" value="F:transcription cis-regulatory region binding"/>
    <property type="evidence" value="ECO:0007669"/>
    <property type="project" value="TreeGrafter"/>
</dbReference>
<sequence>MPRSERIRQSAAGASRACDSCHRMKIRCVDRSSPPCRRCSTMGIQCEFTSDQTSSHRVKSNQDRIANLELQMGKVHNGMLHMEKLLRRLVDEDSSKTSSSPVDWHAPLPTTLDEWVDSNIPSNPTTLFQGPSLSVQIEEPTIDDLQERSSNGDVSRRGEEEDDDDDFLLEAAMGAPMRDLLHKDEDERLRQETHPFSMISSTISAESSWRTNTNLIKRIHEPIPTQRGDLLQSYPDPIDLGFCTEEEGRRLFGLFFQGAHAFVPIFDPVSDTWESLRSRSSFCITAILMAGQIVADADGPNDVLREKFRAHAEKIAMATLFSPVASVEAIQAMIILANWGDTAWRPGNHMLSLALDMDLHLCLPYLAKTGMGRNKAPQELEKERSLVAGARVWLATCKTHTELCLNYARPILCESDESVEFSRLFLTHPLATPQDSRCVVICEVHAIREPLHRALGRRVPGQSLDQLIAEAMQQLEIWESYWTEYYSHQGFASEDFMVTELVTIKCYTTISVNAALLHGVKSKRDVQRLSDKRRQCLVAAVRAAAALVARAARGAENAKLCYGNRNVPALVPDAIDLRQAAKDVELLADQLARFPDFHFSQFLRHVVVEARRKRELPPTSALPSPRMGMSTLQDTVASHLDFSIADDVFATEDWMNFLDGVSNGQLSDTHDSRSLLSGERSWLIENTLPRSEMMASPTHGSNPSVVSQTGLPDPALDADVFPFAVGPSDMIWDPTKKPFWLE</sequence>
<evidence type="ECO:0000256" key="1">
    <source>
        <dbReference type="ARBA" id="ARBA00004123"/>
    </source>
</evidence>
<gene>
    <name evidence="8" type="ORF">BCR39DRAFT_180451</name>
</gene>
<dbReference type="GO" id="GO:0008270">
    <property type="term" value="F:zinc ion binding"/>
    <property type="evidence" value="ECO:0007669"/>
    <property type="project" value="InterPro"/>
</dbReference>
<dbReference type="AlphaFoldDB" id="A0A1Y2B2A4"/>
<keyword evidence="9" id="KW-1185">Reference proteome</keyword>
<feature type="compositionally biased region" description="Polar residues" evidence="6">
    <location>
        <begin position="698"/>
        <end position="710"/>
    </location>
</feature>
<dbReference type="PROSITE" id="PS00463">
    <property type="entry name" value="ZN2_CY6_FUNGAL_1"/>
    <property type="match status" value="1"/>
</dbReference>
<protein>
    <recommendedName>
        <fullName evidence="7">Zn(2)-C6 fungal-type domain-containing protein</fullName>
    </recommendedName>
</protein>
<dbReference type="OrthoDB" id="4454541at2759"/>
<dbReference type="PANTHER" id="PTHR31845">
    <property type="entry name" value="FINGER DOMAIN PROTEIN, PUTATIVE-RELATED"/>
    <property type="match status" value="1"/>
</dbReference>
<evidence type="ECO:0000313" key="8">
    <source>
        <dbReference type="EMBL" id="ORY28943.1"/>
    </source>
</evidence>
<evidence type="ECO:0000259" key="7">
    <source>
        <dbReference type="PROSITE" id="PS50048"/>
    </source>
</evidence>
<keyword evidence="2" id="KW-0805">Transcription regulation</keyword>
<keyword evidence="3" id="KW-0238">DNA-binding</keyword>
<evidence type="ECO:0000256" key="3">
    <source>
        <dbReference type="ARBA" id="ARBA00023125"/>
    </source>
</evidence>
<feature type="region of interest" description="Disordered" evidence="6">
    <location>
        <begin position="692"/>
        <end position="711"/>
    </location>
</feature>
<dbReference type="CDD" id="cd12148">
    <property type="entry name" value="fungal_TF_MHR"/>
    <property type="match status" value="1"/>
</dbReference>
<dbReference type="PROSITE" id="PS50048">
    <property type="entry name" value="ZN2_CY6_FUNGAL_2"/>
    <property type="match status" value="1"/>
</dbReference>
<dbReference type="CDD" id="cd00067">
    <property type="entry name" value="GAL4"/>
    <property type="match status" value="1"/>
</dbReference>
<dbReference type="PANTHER" id="PTHR31845:SF17">
    <property type="entry name" value="ZN(II)2CYS6 TRANSCRIPTION FACTOR (EUROFUNG)"/>
    <property type="match status" value="1"/>
</dbReference>
<dbReference type="EMBL" id="MCFC01000028">
    <property type="protein sequence ID" value="ORY28943.1"/>
    <property type="molecule type" value="Genomic_DNA"/>
</dbReference>
<feature type="domain" description="Zn(2)-C6 fungal-type" evidence="7">
    <location>
        <begin position="17"/>
        <end position="48"/>
    </location>
</feature>
<comment type="subcellular location">
    <subcellularLocation>
        <location evidence="1">Nucleus</location>
    </subcellularLocation>
</comment>
<dbReference type="SUPFAM" id="SSF57701">
    <property type="entry name" value="Zn2/Cys6 DNA-binding domain"/>
    <property type="match status" value="1"/>
</dbReference>
<dbReference type="Gene3D" id="4.10.240.10">
    <property type="entry name" value="Zn(2)-C6 fungal-type DNA-binding domain"/>
    <property type="match status" value="1"/>
</dbReference>
<dbReference type="InterPro" id="IPR036864">
    <property type="entry name" value="Zn2-C6_fun-type_DNA-bd_sf"/>
</dbReference>
<dbReference type="GO" id="GO:0000981">
    <property type="term" value="F:DNA-binding transcription factor activity, RNA polymerase II-specific"/>
    <property type="evidence" value="ECO:0007669"/>
    <property type="project" value="InterPro"/>
</dbReference>
<evidence type="ECO:0000256" key="4">
    <source>
        <dbReference type="ARBA" id="ARBA00023163"/>
    </source>
</evidence>
<name>A0A1Y2B2A4_9TREE</name>
<keyword evidence="5" id="KW-0539">Nucleus</keyword>
<comment type="caution">
    <text evidence="8">The sequence shown here is derived from an EMBL/GenBank/DDBJ whole genome shotgun (WGS) entry which is preliminary data.</text>
</comment>
<reference evidence="8 9" key="1">
    <citation type="submission" date="2016-07" db="EMBL/GenBank/DDBJ databases">
        <title>Pervasive Adenine N6-methylation of Active Genes in Fungi.</title>
        <authorList>
            <consortium name="DOE Joint Genome Institute"/>
            <person name="Mondo S.J."/>
            <person name="Dannebaum R.O."/>
            <person name="Kuo R.C."/>
            <person name="Labutti K."/>
            <person name="Haridas S."/>
            <person name="Kuo A."/>
            <person name="Salamov A."/>
            <person name="Ahrendt S.R."/>
            <person name="Lipzen A."/>
            <person name="Sullivan W."/>
            <person name="Andreopoulos W.B."/>
            <person name="Clum A."/>
            <person name="Lindquist E."/>
            <person name="Daum C."/>
            <person name="Ramamoorthy G.K."/>
            <person name="Gryganskyi A."/>
            <person name="Culley D."/>
            <person name="Magnuson J.K."/>
            <person name="James T.Y."/>
            <person name="O'Malley M.A."/>
            <person name="Stajich J.E."/>
            <person name="Spatafora J.W."/>
            <person name="Visel A."/>
            <person name="Grigoriev I.V."/>
        </authorList>
    </citation>
    <scope>NUCLEOTIDE SEQUENCE [LARGE SCALE GENOMIC DNA]</scope>
    <source>
        <strain evidence="8 9">68-887.2</strain>
    </source>
</reference>
<keyword evidence="4" id="KW-0804">Transcription</keyword>
<organism evidence="8 9">
    <name type="scientific">Naematelia encephala</name>
    <dbReference type="NCBI Taxonomy" id="71784"/>
    <lineage>
        <taxon>Eukaryota</taxon>
        <taxon>Fungi</taxon>
        <taxon>Dikarya</taxon>
        <taxon>Basidiomycota</taxon>
        <taxon>Agaricomycotina</taxon>
        <taxon>Tremellomycetes</taxon>
        <taxon>Tremellales</taxon>
        <taxon>Naemateliaceae</taxon>
        <taxon>Naematelia</taxon>
    </lineage>
</organism>
<dbReference type="InParanoid" id="A0A1Y2B2A4"/>
<dbReference type="SMART" id="SM00066">
    <property type="entry name" value="GAL4"/>
    <property type="match status" value="1"/>
</dbReference>
<dbReference type="InterPro" id="IPR001138">
    <property type="entry name" value="Zn2Cys6_DnaBD"/>
</dbReference>
<evidence type="ECO:0000313" key="9">
    <source>
        <dbReference type="Proteomes" id="UP000193986"/>
    </source>
</evidence>
<feature type="region of interest" description="Disordered" evidence="6">
    <location>
        <begin position="140"/>
        <end position="165"/>
    </location>
</feature>
<proteinExistence type="predicted"/>
<evidence type="ECO:0000256" key="6">
    <source>
        <dbReference type="SAM" id="MobiDB-lite"/>
    </source>
</evidence>
<evidence type="ECO:0000256" key="5">
    <source>
        <dbReference type="ARBA" id="ARBA00023242"/>
    </source>
</evidence>
<dbReference type="Pfam" id="PF00172">
    <property type="entry name" value="Zn_clus"/>
    <property type="match status" value="1"/>
</dbReference>
<accession>A0A1Y2B2A4</accession>
<dbReference type="GO" id="GO:0005634">
    <property type="term" value="C:nucleus"/>
    <property type="evidence" value="ECO:0007669"/>
    <property type="project" value="UniProtKB-SubCell"/>
</dbReference>
<dbReference type="InterPro" id="IPR051089">
    <property type="entry name" value="prtT"/>
</dbReference>
<dbReference type="Proteomes" id="UP000193986">
    <property type="component" value="Unassembled WGS sequence"/>
</dbReference>
<evidence type="ECO:0000256" key="2">
    <source>
        <dbReference type="ARBA" id="ARBA00023015"/>
    </source>
</evidence>